<gene>
    <name evidence="1" type="ORF">CATMQ487_08730</name>
</gene>
<evidence type="ECO:0000313" key="2">
    <source>
        <dbReference type="Proteomes" id="UP001057498"/>
    </source>
</evidence>
<keyword evidence="2" id="KW-1185">Reference proteome</keyword>
<name>A0ABN6PJE8_9BURK</name>
<dbReference type="EMBL" id="AP025730">
    <property type="protein sequence ID" value="BDI03903.1"/>
    <property type="molecule type" value="Genomic_DNA"/>
</dbReference>
<accession>A0ABN6PJE8</accession>
<proteinExistence type="predicted"/>
<reference evidence="1" key="1">
    <citation type="submission" date="2022-04" db="EMBL/GenBank/DDBJ databases">
        <title>Whole genome sequence of Sphaerotilus sp. FB-5.</title>
        <authorList>
            <person name="Takeda M."/>
            <person name="Narihara S."/>
            <person name="Akimoto M."/>
            <person name="Akimoto R."/>
            <person name="Nishiyashiki S."/>
            <person name="Murakami T."/>
        </authorList>
    </citation>
    <scope>NUCLEOTIDE SEQUENCE</scope>
    <source>
        <strain evidence="1">FB-5</strain>
    </source>
</reference>
<evidence type="ECO:0008006" key="3">
    <source>
        <dbReference type="Google" id="ProtNLM"/>
    </source>
</evidence>
<dbReference type="InterPro" id="IPR025293">
    <property type="entry name" value="YfiR/HmsC-like"/>
</dbReference>
<dbReference type="Proteomes" id="UP001057498">
    <property type="component" value="Chromosome"/>
</dbReference>
<dbReference type="Pfam" id="PF13689">
    <property type="entry name" value="DUF4154"/>
    <property type="match status" value="1"/>
</dbReference>
<organism evidence="1 2">
    <name type="scientific">Sphaerotilus microaerophilus</name>
    <dbReference type="NCBI Taxonomy" id="2914710"/>
    <lineage>
        <taxon>Bacteria</taxon>
        <taxon>Pseudomonadati</taxon>
        <taxon>Pseudomonadota</taxon>
        <taxon>Betaproteobacteria</taxon>
        <taxon>Burkholderiales</taxon>
        <taxon>Sphaerotilaceae</taxon>
        <taxon>Sphaerotilus</taxon>
    </lineage>
</organism>
<sequence length="184" mass="19495">MTLHARQKPGGGSPRVLRILAAVTVLLAGANALAQEVPEYRLKAAFLYNFALYTEWPTEVGNTLQLCLAGADPFGREIDGLQGRPVGQRSLAVSRRAQGEAWTGCQIVFVTAPGTTQAIRALDAARGQPMLTVADTPGALRHGVMLNMNLAGGKVSFEAHQGAARAARLTLSARLLRLATEVLP</sequence>
<evidence type="ECO:0000313" key="1">
    <source>
        <dbReference type="EMBL" id="BDI03903.1"/>
    </source>
</evidence>
<protein>
    <recommendedName>
        <fullName evidence="3">YfiR family protein</fullName>
    </recommendedName>
</protein>
<dbReference type="RefSeq" id="WP_251972150.1">
    <property type="nucleotide sequence ID" value="NZ_AP025730.1"/>
</dbReference>